<feature type="transmembrane region" description="Helical" evidence="1">
    <location>
        <begin position="66"/>
        <end position="86"/>
    </location>
</feature>
<sequence>MKSREHKIILINAIPSFIIAFAVSMFLASGTITENDTDHAFVFPQAFIILVTWFLGLLIGLVTRRIVVSVPIMYLSFVTIYIYLLFVS</sequence>
<dbReference type="EMBL" id="SNUX01000002">
    <property type="protein sequence ID" value="TES49181.1"/>
    <property type="molecule type" value="Genomic_DNA"/>
</dbReference>
<dbReference type="Proteomes" id="UP000298210">
    <property type="component" value="Unassembled WGS sequence"/>
</dbReference>
<feature type="transmembrane region" description="Helical" evidence="1">
    <location>
        <begin position="9"/>
        <end position="28"/>
    </location>
</feature>
<dbReference type="RefSeq" id="WP_134258789.1">
    <property type="nucleotide sequence ID" value="NZ_LDIM01000006.1"/>
</dbReference>
<accession>A0A4Y7WLC5</accession>
<keyword evidence="1" id="KW-0812">Transmembrane</keyword>
<dbReference type="AlphaFoldDB" id="A0A4Y7WLC5"/>
<keyword evidence="1" id="KW-0472">Membrane</keyword>
<keyword evidence="1" id="KW-1133">Transmembrane helix</keyword>
<reference evidence="2 3" key="1">
    <citation type="submission" date="2019-03" db="EMBL/GenBank/DDBJ databases">
        <authorList>
            <person name="Liu G."/>
        </authorList>
    </citation>
    <scope>NUCLEOTIDE SEQUENCE [LARGE SCALE GENOMIC DNA]</scope>
    <source>
        <strain evidence="2 3">DSM 19099</strain>
    </source>
</reference>
<feature type="transmembrane region" description="Helical" evidence="1">
    <location>
        <begin position="40"/>
        <end position="59"/>
    </location>
</feature>
<evidence type="ECO:0008006" key="4">
    <source>
        <dbReference type="Google" id="ProtNLM"/>
    </source>
</evidence>
<protein>
    <recommendedName>
        <fullName evidence="4">DUF3147 family protein</fullName>
    </recommendedName>
</protein>
<comment type="caution">
    <text evidence="2">The sequence shown here is derived from an EMBL/GenBank/DDBJ whole genome shotgun (WGS) entry which is preliminary data.</text>
</comment>
<gene>
    <name evidence="2" type="ORF">E2L03_06780</name>
</gene>
<proteinExistence type="predicted"/>
<name>A0A4Y7WLC5_9BACI</name>
<organism evidence="2 3">
    <name type="scientific">Shouchella lehensis</name>
    <dbReference type="NCBI Taxonomy" id="300825"/>
    <lineage>
        <taxon>Bacteria</taxon>
        <taxon>Bacillati</taxon>
        <taxon>Bacillota</taxon>
        <taxon>Bacilli</taxon>
        <taxon>Bacillales</taxon>
        <taxon>Bacillaceae</taxon>
        <taxon>Shouchella</taxon>
    </lineage>
</organism>
<evidence type="ECO:0000256" key="1">
    <source>
        <dbReference type="SAM" id="Phobius"/>
    </source>
</evidence>
<evidence type="ECO:0000313" key="3">
    <source>
        <dbReference type="Proteomes" id="UP000298210"/>
    </source>
</evidence>
<evidence type="ECO:0000313" key="2">
    <source>
        <dbReference type="EMBL" id="TES49181.1"/>
    </source>
</evidence>